<evidence type="ECO:0008006" key="5">
    <source>
        <dbReference type="Google" id="ProtNLM"/>
    </source>
</evidence>
<evidence type="ECO:0000313" key="4">
    <source>
        <dbReference type="Proteomes" id="UP001372338"/>
    </source>
</evidence>
<dbReference type="Proteomes" id="UP001372338">
    <property type="component" value="Unassembled WGS sequence"/>
</dbReference>
<comment type="caution">
    <text evidence="3">The sequence shown here is derived from an EMBL/GenBank/DDBJ whole genome shotgun (WGS) entry which is preliminary data.</text>
</comment>
<feature type="signal peptide" evidence="2">
    <location>
        <begin position="1"/>
        <end position="25"/>
    </location>
</feature>
<feature type="compositionally biased region" description="Basic and acidic residues" evidence="1">
    <location>
        <begin position="63"/>
        <end position="80"/>
    </location>
</feature>
<organism evidence="3 4">
    <name type="scientific">Crotalaria pallida</name>
    <name type="common">Smooth rattlebox</name>
    <name type="synonym">Crotalaria striata</name>
    <dbReference type="NCBI Taxonomy" id="3830"/>
    <lineage>
        <taxon>Eukaryota</taxon>
        <taxon>Viridiplantae</taxon>
        <taxon>Streptophyta</taxon>
        <taxon>Embryophyta</taxon>
        <taxon>Tracheophyta</taxon>
        <taxon>Spermatophyta</taxon>
        <taxon>Magnoliopsida</taxon>
        <taxon>eudicotyledons</taxon>
        <taxon>Gunneridae</taxon>
        <taxon>Pentapetalae</taxon>
        <taxon>rosids</taxon>
        <taxon>fabids</taxon>
        <taxon>Fabales</taxon>
        <taxon>Fabaceae</taxon>
        <taxon>Papilionoideae</taxon>
        <taxon>50 kb inversion clade</taxon>
        <taxon>genistoids sensu lato</taxon>
        <taxon>core genistoids</taxon>
        <taxon>Crotalarieae</taxon>
        <taxon>Crotalaria</taxon>
    </lineage>
</organism>
<name>A0AAN9EGW0_CROPI</name>
<reference evidence="3 4" key="1">
    <citation type="submission" date="2024-01" db="EMBL/GenBank/DDBJ databases">
        <title>The genomes of 5 underutilized Papilionoideae crops provide insights into root nodulation and disease resistanc.</title>
        <authorList>
            <person name="Yuan L."/>
        </authorList>
    </citation>
    <scope>NUCLEOTIDE SEQUENCE [LARGE SCALE GENOMIC DNA]</scope>
    <source>
        <strain evidence="3">ZHUSHIDOU_FW_LH</strain>
        <tissue evidence="3">Leaf</tissue>
    </source>
</reference>
<dbReference type="AlphaFoldDB" id="A0AAN9EGW0"/>
<keyword evidence="4" id="KW-1185">Reference proteome</keyword>
<accession>A0AAN9EGW0</accession>
<sequence>MAKTTSALVVLSLFVIAILNGTTEAAGRGGGDPGKIDLLYGSEKWLWGIWPFCWFDWWLNHGKGPDGPKGDDKPGPDGPKDGGIPGYVPGGGGGPGGGPGGGGGPGYVPGGGGPGGP</sequence>
<protein>
    <recommendedName>
        <fullName evidence="5">Glycine-rich protein</fullName>
    </recommendedName>
</protein>
<proteinExistence type="predicted"/>
<gene>
    <name evidence="3" type="ORF">RIF29_29420</name>
</gene>
<keyword evidence="2" id="KW-0732">Signal</keyword>
<evidence type="ECO:0000313" key="3">
    <source>
        <dbReference type="EMBL" id="KAK7255991.1"/>
    </source>
</evidence>
<feature type="region of interest" description="Disordered" evidence="1">
    <location>
        <begin position="63"/>
        <end position="117"/>
    </location>
</feature>
<feature type="compositionally biased region" description="Gly residues" evidence="1">
    <location>
        <begin position="81"/>
        <end position="117"/>
    </location>
</feature>
<dbReference type="EMBL" id="JAYWIO010000006">
    <property type="protein sequence ID" value="KAK7255991.1"/>
    <property type="molecule type" value="Genomic_DNA"/>
</dbReference>
<evidence type="ECO:0000256" key="1">
    <source>
        <dbReference type="SAM" id="MobiDB-lite"/>
    </source>
</evidence>
<evidence type="ECO:0000256" key="2">
    <source>
        <dbReference type="SAM" id="SignalP"/>
    </source>
</evidence>
<feature type="chain" id="PRO_5042823169" description="Glycine-rich protein" evidence="2">
    <location>
        <begin position="26"/>
        <end position="117"/>
    </location>
</feature>